<gene>
    <name evidence="1" type="ORF">TVAG_388360</name>
</gene>
<dbReference type="VEuPathDB" id="TrichDB:TVAG_388360"/>
<dbReference type="Proteomes" id="UP000001542">
    <property type="component" value="Unassembled WGS sequence"/>
</dbReference>
<keyword evidence="2" id="KW-1185">Reference proteome</keyword>
<organism evidence="1 2">
    <name type="scientific">Trichomonas vaginalis (strain ATCC PRA-98 / G3)</name>
    <dbReference type="NCBI Taxonomy" id="412133"/>
    <lineage>
        <taxon>Eukaryota</taxon>
        <taxon>Metamonada</taxon>
        <taxon>Parabasalia</taxon>
        <taxon>Trichomonadida</taxon>
        <taxon>Trichomonadidae</taxon>
        <taxon>Trichomonas</taxon>
    </lineage>
</organism>
<reference evidence="1" key="2">
    <citation type="journal article" date="2007" name="Science">
        <title>Draft genome sequence of the sexually transmitted pathogen Trichomonas vaginalis.</title>
        <authorList>
            <person name="Carlton J.M."/>
            <person name="Hirt R.P."/>
            <person name="Silva J.C."/>
            <person name="Delcher A.L."/>
            <person name="Schatz M."/>
            <person name="Zhao Q."/>
            <person name="Wortman J.R."/>
            <person name="Bidwell S.L."/>
            <person name="Alsmark U.C.M."/>
            <person name="Besteiro S."/>
            <person name="Sicheritz-Ponten T."/>
            <person name="Noel C.J."/>
            <person name="Dacks J.B."/>
            <person name="Foster P.G."/>
            <person name="Simillion C."/>
            <person name="Van de Peer Y."/>
            <person name="Miranda-Saavedra D."/>
            <person name="Barton G.J."/>
            <person name="Westrop G.D."/>
            <person name="Mueller S."/>
            <person name="Dessi D."/>
            <person name="Fiori P.L."/>
            <person name="Ren Q."/>
            <person name="Paulsen I."/>
            <person name="Zhang H."/>
            <person name="Bastida-Corcuera F.D."/>
            <person name="Simoes-Barbosa A."/>
            <person name="Brown M.T."/>
            <person name="Hayes R.D."/>
            <person name="Mukherjee M."/>
            <person name="Okumura C.Y."/>
            <person name="Schneider R."/>
            <person name="Smith A.J."/>
            <person name="Vanacova S."/>
            <person name="Villalvazo M."/>
            <person name="Haas B.J."/>
            <person name="Pertea M."/>
            <person name="Feldblyum T.V."/>
            <person name="Utterback T.R."/>
            <person name="Shu C.L."/>
            <person name="Osoegawa K."/>
            <person name="de Jong P.J."/>
            <person name="Hrdy I."/>
            <person name="Horvathova L."/>
            <person name="Zubacova Z."/>
            <person name="Dolezal P."/>
            <person name="Malik S.B."/>
            <person name="Logsdon J.M. Jr."/>
            <person name="Henze K."/>
            <person name="Gupta A."/>
            <person name="Wang C.C."/>
            <person name="Dunne R.L."/>
            <person name="Upcroft J.A."/>
            <person name="Upcroft P."/>
            <person name="White O."/>
            <person name="Salzberg S.L."/>
            <person name="Tang P."/>
            <person name="Chiu C.-H."/>
            <person name="Lee Y.-S."/>
            <person name="Embley T.M."/>
            <person name="Coombs G.H."/>
            <person name="Mottram J.C."/>
            <person name="Tachezy J."/>
            <person name="Fraser-Liggett C.M."/>
            <person name="Johnson P.J."/>
        </authorList>
    </citation>
    <scope>NUCLEOTIDE SEQUENCE [LARGE SCALE GENOMIC DNA]</scope>
    <source>
        <strain evidence="1">G3</strain>
    </source>
</reference>
<evidence type="ECO:0000313" key="1">
    <source>
        <dbReference type="EMBL" id="EAY14506.1"/>
    </source>
</evidence>
<accession>A2DYH1</accession>
<evidence type="ECO:0000313" key="2">
    <source>
        <dbReference type="Proteomes" id="UP000001542"/>
    </source>
</evidence>
<dbReference type="KEGG" id="tva:4772495"/>
<dbReference type="InParanoid" id="A2DYH1"/>
<dbReference type="AlphaFoldDB" id="A2DYH1"/>
<proteinExistence type="predicted"/>
<protein>
    <submittedName>
        <fullName evidence="1">Uncharacterized protein</fullName>
    </submittedName>
</protein>
<dbReference type="EMBL" id="DS113269">
    <property type="protein sequence ID" value="EAY14506.1"/>
    <property type="molecule type" value="Genomic_DNA"/>
</dbReference>
<dbReference type="VEuPathDB" id="TrichDB:TVAGG3_0321330"/>
<name>A2DYH1_TRIV3</name>
<reference evidence="1" key="1">
    <citation type="submission" date="2006-10" db="EMBL/GenBank/DDBJ databases">
        <authorList>
            <person name="Amadeo P."/>
            <person name="Zhao Q."/>
            <person name="Wortman J."/>
            <person name="Fraser-Liggett C."/>
            <person name="Carlton J."/>
        </authorList>
    </citation>
    <scope>NUCLEOTIDE SEQUENCE</scope>
    <source>
        <strain evidence="1">G3</strain>
    </source>
</reference>
<dbReference type="RefSeq" id="XP_001326729.1">
    <property type="nucleotide sequence ID" value="XM_001326694.1"/>
</dbReference>
<sequence>MSNNMNEVFEHETIELELGDINGASTVIDEMKKLHWAIKECKIQTEDLGFEPIDLIGHSYDEFSL</sequence>